<keyword evidence="1" id="KW-0472">Membrane</keyword>
<protein>
    <recommendedName>
        <fullName evidence="4">Membrane protein DedA with SNARE-associated domain</fullName>
    </recommendedName>
</protein>
<keyword evidence="1" id="KW-1133">Transmembrane helix</keyword>
<name>A0A2A9DPU5_9CORY</name>
<dbReference type="OrthoDB" id="3727474at2"/>
<gene>
    <name evidence="2" type="ORF">ATK06_1021</name>
</gene>
<feature type="transmembrane region" description="Helical" evidence="1">
    <location>
        <begin position="21"/>
        <end position="42"/>
    </location>
</feature>
<feature type="transmembrane region" description="Helical" evidence="1">
    <location>
        <begin position="197"/>
        <end position="214"/>
    </location>
</feature>
<dbReference type="STRING" id="1724.GCA_001044175_02331"/>
<sequence>MTHQEPQLPSFMKNPDRTDKLLWAGLIGMMLFSFALIPLRVWLINNPGWYALLVGRYTSSIVLGARGFSPWMLLLTAVGAVKFLPIYYALGRKWGVEFADFATQSTPRINRWMMKYMRGDVRPMNRIAAAVTPFTYLPFMYISSNITVLMMAIAKVRLWFVMLLNVLGVLAVNSVMFYLGGRYGEQVLNVIEVINKYALWITVALVVFVVWKAMRQAK</sequence>
<proteinExistence type="predicted"/>
<reference evidence="2 3" key="1">
    <citation type="submission" date="2017-10" db="EMBL/GenBank/DDBJ databases">
        <title>Sequencing the genomes of 1000 actinobacteria strains.</title>
        <authorList>
            <person name="Klenk H.-P."/>
        </authorList>
    </citation>
    <scope>NUCLEOTIDE SEQUENCE [LARGE SCALE GENOMIC DNA]</scope>
    <source>
        <strain evidence="2 3">DSM 20688</strain>
    </source>
</reference>
<evidence type="ECO:0000313" key="2">
    <source>
        <dbReference type="EMBL" id="PFG27939.1"/>
    </source>
</evidence>
<accession>A0A2A9DPU5</accession>
<keyword evidence="1" id="KW-0812">Transmembrane</keyword>
<evidence type="ECO:0000256" key="1">
    <source>
        <dbReference type="SAM" id="Phobius"/>
    </source>
</evidence>
<dbReference type="RefSeq" id="WP_143341394.1">
    <property type="nucleotide sequence ID" value="NZ_LS483464.1"/>
</dbReference>
<feature type="transmembrane region" description="Helical" evidence="1">
    <location>
        <begin position="127"/>
        <end position="151"/>
    </location>
</feature>
<comment type="caution">
    <text evidence="2">The sequence shown here is derived from an EMBL/GenBank/DDBJ whole genome shotgun (WGS) entry which is preliminary data.</text>
</comment>
<organism evidence="2 3">
    <name type="scientific">Corynebacterium renale</name>
    <dbReference type="NCBI Taxonomy" id="1724"/>
    <lineage>
        <taxon>Bacteria</taxon>
        <taxon>Bacillati</taxon>
        <taxon>Actinomycetota</taxon>
        <taxon>Actinomycetes</taxon>
        <taxon>Mycobacteriales</taxon>
        <taxon>Corynebacteriaceae</taxon>
        <taxon>Corynebacterium</taxon>
    </lineage>
</organism>
<dbReference type="EMBL" id="PDJF01000001">
    <property type="protein sequence ID" value="PFG27939.1"/>
    <property type="molecule type" value="Genomic_DNA"/>
</dbReference>
<feature type="transmembrane region" description="Helical" evidence="1">
    <location>
        <begin position="72"/>
        <end position="90"/>
    </location>
</feature>
<dbReference type="AlphaFoldDB" id="A0A2A9DPU5"/>
<feature type="transmembrane region" description="Helical" evidence="1">
    <location>
        <begin position="158"/>
        <end position="177"/>
    </location>
</feature>
<keyword evidence="3" id="KW-1185">Reference proteome</keyword>
<evidence type="ECO:0000313" key="3">
    <source>
        <dbReference type="Proteomes" id="UP000221653"/>
    </source>
</evidence>
<dbReference type="Proteomes" id="UP000221653">
    <property type="component" value="Unassembled WGS sequence"/>
</dbReference>
<evidence type="ECO:0008006" key="4">
    <source>
        <dbReference type="Google" id="ProtNLM"/>
    </source>
</evidence>